<accession>Q2HE52</accession>
<evidence type="ECO:0000313" key="2">
    <source>
        <dbReference type="Proteomes" id="UP000001056"/>
    </source>
</evidence>
<dbReference type="InParanoid" id="Q2HE52"/>
<keyword evidence="2" id="KW-1185">Reference proteome</keyword>
<dbReference type="Proteomes" id="UP000001056">
    <property type="component" value="Unassembled WGS sequence"/>
</dbReference>
<dbReference type="HOGENOM" id="CLU_1786615_0_0_1"/>
<protein>
    <submittedName>
        <fullName evidence="1">Uncharacterized protein</fullName>
    </submittedName>
</protein>
<sequence>MELGSGNLEGNGPRPRLGALDSPALLTYSKILLDKVDKTPVTALAQAPCPTTPSGKKVELNSMNVCRWSFVLSRINIMSDGDGHRCGGREGGMVEPVQKSGGDIGGENMDTFLVREICPNNQAVALAPQRLATREYKGHATDFSG</sequence>
<dbReference type="EMBL" id="CH408029">
    <property type="protein sequence ID" value="EAQ93267.1"/>
    <property type="molecule type" value="Genomic_DNA"/>
</dbReference>
<dbReference type="RefSeq" id="XP_001220723.1">
    <property type="nucleotide sequence ID" value="XM_001220722.1"/>
</dbReference>
<dbReference type="AlphaFoldDB" id="Q2HE52"/>
<evidence type="ECO:0000313" key="1">
    <source>
        <dbReference type="EMBL" id="EAQ93267.1"/>
    </source>
</evidence>
<name>Q2HE52_CHAGB</name>
<gene>
    <name evidence="1" type="ORF">CHGG_01502</name>
</gene>
<dbReference type="GeneID" id="4388191"/>
<reference evidence="2" key="1">
    <citation type="journal article" date="2015" name="Genome Announc.">
        <title>Draft genome sequence of the cellulolytic fungus Chaetomium globosum.</title>
        <authorList>
            <person name="Cuomo C.A."/>
            <person name="Untereiner W.A."/>
            <person name="Ma L.-J."/>
            <person name="Grabherr M."/>
            <person name="Birren B.W."/>
        </authorList>
    </citation>
    <scope>NUCLEOTIDE SEQUENCE [LARGE SCALE GENOMIC DNA]</scope>
    <source>
        <strain evidence="2">ATCC 6205 / CBS 148.51 / DSM 1962 / NBRC 6347 / NRRL 1970</strain>
    </source>
</reference>
<dbReference type="VEuPathDB" id="FungiDB:CHGG_01502"/>
<proteinExistence type="predicted"/>
<organism evidence="1 2">
    <name type="scientific">Chaetomium globosum (strain ATCC 6205 / CBS 148.51 / DSM 1962 / NBRC 6347 / NRRL 1970)</name>
    <name type="common">Soil fungus</name>
    <dbReference type="NCBI Taxonomy" id="306901"/>
    <lineage>
        <taxon>Eukaryota</taxon>
        <taxon>Fungi</taxon>
        <taxon>Dikarya</taxon>
        <taxon>Ascomycota</taxon>
        <taxon>Pezizomycotina</taxon>
        <taxon>Sordariomycetes</taxon>
        <taxon>Sordariomycetidae</taxon>
        <taxon>Sordariales</taxon>
        <taxon>Chaetomiaceae</taxon>
        <taxon>Chaetomium</taxon>
    </lineage>
</organism>